<protein>
    <recommendedName>
        <fullName evidence="3 7">peptidylprolyl isomerase</fullName>
        <ecNumber evidence="3 7">5.2.1.8</ecNumber>
    </recommendedName>
</protein>
<evidence type="ECO:0000256" key="7">
    <source>
        <dbReference type="PROSITE-ProRule" id="PRU00277"/>
    </source>
</evidence>
<evidence type="ECO:0000256" key="5">
    <source>
        <dbReference type="ARBA" id="ARBA00023110"/>
    </source>
</evidence>
<comment type="catalytic activity">
    <reaction evidence="1 7">
        <text>[protein]-peptidylproline (omega=180) = [protein]-peptidylproline (omega=0)</text>
        <dbReference type="Rhea" id="RHEA:16237"/>
        <dbReference type="Rhea" id="RHEA-COMP:10747"/>
        <dbReference type="Rhea" id="RHEA-COMP:10748"/>
        <dbReference type="ChEBI" id="CHEBI:83833"/>
        <dbReference type="ChEBI" id="CHEBI:83834"/>
        <dbReference type="EC" id="5.2.1.8"/>
    </reaction>
</comment>
<feature type="signal peptide" evidence="8">
    <location>
        <begin position="1"/>
        <end position="24"/>
    </location>
</feature>
<keyword evidence="4 8" id="KW-0732">Signal</keyword>
<comment type="similarity">
    <text evidence="2">Belongs to the FKBP-type PPIase family.</text>
</comment>
<sequence>MFSVRSAILLAFAFVLFIAPPALAGTSEEGLAFLAKKENEEGVVKTETGLMYKELRAGTGKSPLSTTPCKCHYAGTLIDGTEFDSSYRRGQPLSFAPNQVIKGWTEAMQLMKEGGKWELYIPSELGYGDRGAGASIPGGAVLIFTLEMLEVTGPGKE</sequence>
<dbReference type="AlphaFoldDB" id="A0A6U6HBJ7"/>
<feature type="domain" description="PPIase FKBP-type" evidence="9">
    <location>
        <begin position="66"/>
        <end position="152"/>
    </location>
</feature>
<evidence type="ECO:0000256" key="4">
    <source>
        <dbReference type="ARBA" id="ARBA00022729"/>
    </source>
</evidence>
<accession>A0A6U6HBJ7</accession>
<keyword evidence="5 7" id="KW-0697">Rotamase</keyword>
<dbReference type="EMBL" id="HBKQ01041053">
    <property type="protein sequence ID" value="CAE2264556.1"/>
    <property type="molecule type" value="Transcribed_RNA"/>
</dbReference>
<dbReference type="EMBL" id="HBKQ01041052">
    <property type="protein sequence ID" value="CAE2264555.1"/>
    <property type="molecule type" value="Transcribed_RNA"/>
</dbReference>
<gene>
    <name evidence="10" type="ORF">OAUR00152_LOCUS28308</name>
    <name evidence="11" type="ORF">OAUR00152_LOCUS28309</name>
</gene>
<dbReference type="InterPro" id="IPR044609">
    <property type="entry name" value="FKBP2/11"/>
</dbReference>
<dbReference type="InterPro" id="IPR000774">
    <property type="entry name" value="PPIase_FKBP_N"/>
</dbReference>
<evidence type="ECO:0000313" key="11">
    <source>
        <dbReference type="EMBL" id="CAE2264556.1"/>
    </source>
</evidence>
<dbReference type="PROSITE" id="PS50059">
    <property type="entry name" value="FKBP_PPIASE"/>
    <property type="match status" value="1"/>
</dbReference>
<feature type="chain" id="PRO_5035586048" description="peptidylprolyl isomerase" evidence="8">
    <location>
        <begin position="25"/>
        <end position="157"/>
    </location>
</feature>
<dbReference type="InterPro" id="IPR001179">
    <property type="entry name" value="PPIase_FKBP_dom"/>
</dbReference>
<dbReference type="Gene3D" id="3.10.50.40">
    <property type="match status" value="1"/>
</dbReference>
<dbReference type="Pfam" id="PF00254">
    <property type="entry name" value="FKBP_C"/>
    <property type="match status" value="1"/>
</dbReference>
<dbReference type="PANTHER" id="PTHR45779">
    <property type="entry name" value="PEPTIDYLPROLYL ISOMERASE"/>
    <property type="match status" value="1"/>
</dbReference>
<dbReference type="SUPFAM" id="SSF54534">
    <property type="entry name" value="FKBP-like"/>
    <property type="match status" value="1"/>
</dbReference>
<evidence type="ECO:0000256" key="2">
    <source>
        <dbReference type="ARBA" id="ARBA00006577"/>
    </source>
</evidence>
<dbReference type="Pfam" id="PF01346">
    <property type="entry name" value="FKBP_N"/>
    <property type="match status" value="1"/>
</dbReference>
<dbReference type="GO" id="GO:0003755">
    <property type="term" value="F:peptidyl-prolyl cis-trans isomerase activity"/>
    <property type="evidence" value="ECO:0007669"/>
    <property type="project" value="UniProtKB-KW"/>
</dbReference>
<evidence type="ECO:0000313" key="10">
    <source>
        <dbReference type="EMBL" id="CAE2264555.1"/>
    </source>
</evidence>
<name>A0A6U6HBJ7_9STRA</name>
<reference evidence="11" key="1">
    <citation type="submission" date="2021-01" db="EMBL/GenBank/DDBJ databases">
        <authorList>
            <person name="Corre E."/>
            <person name="Pelletier E."/>
            <person name="Niang G."/>
            <person name="Scheremetjew M."/>
            <person name="Finn R."/>
            <person name="Kale V."/>
            <person name="Holt S."/>
            <person name="Cochrane G."/>
            <person name="Meng A."/>
            <person name="Brown T."/>
            <person name="Cohen L."/>
        </authorList>
    </citation>
    <scope>NUCLEOTIDE SEQUENCE</scope>
    <source>
        <strain evidence="11">Isolate 1302-5</strain>
    </source>
</reference>
<dbReference type="EC" id="5.2.1.8" evidence="3 7"/>
<dbReference type="InterPro" id="IPR046357">
    <property type="entry name" value="PPIase_dom_sf"/>
</dbReference>
<dbReference type="FunFam" id="3.10.50.40:FF:000045">
    <property type="entry name" value="Peptidyl-prolyl cis-trans isomerase"/>
    <property type="match status" value="1"/>
</dbReference>
<dbReference type="GO" id="GO:0005783">
    <property type="term" value="C:endoplasmic reticulum"/>
    <property type="evidence" value="ECO:0007669"/>
    <property type="project" value="TreeGrafter"/>
</dbReference>
<evidence type="ECO:0000256" key="8">
    <source>
        <dbReference type="SAM" id="SignalP"/>
    </source>
</evidence>
<dbReference type="GO" id="GO:0006457">
    <property type="term" value="P:protein folding"/>
    <property type="evidence" value="ECO:0007669"/>
    <property type="project" value="InterPro"/>
</dbReference>
<evidence type="ECO:0000256" key="6">
    <source>
        <dbReference type="ARBA" id="ARBA00023235"/>
    </source>
</evidence>
<evidence type="ECO:0000256" key="3">
    <source>
        <dbReference type="ARBA" id="ARBA00013194"/>
    </source>
</evidence>
<keyword evidence="6 7" id="KW-0413">Isomerase</keyword>
<evidence type="ECO:0000259" key="9">
    <source>
        <dbReference type="PROSITE" id="PS50059"/>
    </source>
</evidence>
<proteinExistence type="inferred from homology"/>
<dbReference type="PANTHER" id="PTHR45779:SF7">
    <property type="entry name" value="PEPTIDYLPROLYL ISOMERASE"/>
    <property type="match status" value="1"/>
</dbReference>
<evidence type="ECO:0000256" key="1">
    <source>
        <dbReference type="ARBA" id="ARBA00000971"/>
    </source>
</evidence>
<organism evidence="11">
    <name type="scientific">Odontella aurita</name>
    <dbReference type="NCBI Taxonomy" id="265563"/>
    <lineage>
        <taxon>Eukaryota</taxon>
        <taxon>Sar</taxon>
        <taxon>Stramenopiles</taxon>
        <taxon>Ochrophyta</taxon>
        <taxon>Bacillariophyta</taxon>
        <taxon>Mediophyceae</taxon>
        <taxon>Biddulphiophycidae</taxon>
        <taxon>Eupodiscales</taxon>
        <taxon>Odontellaceae</taxon>
        <taxon>Odontella</taxon>
    </lineage>
</organism>